<keyword evidence="1" id="KW-0472">Membrane</keyword>
<keyword evidence="1" id="KW-0812">Transmembrane</keyword>
<dbReference type="Proteomes" id="UP000007161">
    <property type="component" value="Chromosome"/>
</dbReference>
<sequence>MIKKQKNYALIFITIMVILLPTFVALLTSYTIYLKYKIKNLELKIYELKDKDIISSNGRNKKIENNMNYELNIEEIEKFLNIKPKGIYENQKIDYFYLVKKAKSSFEDNTFGGLKLMNYEEAFRKSVSNLEFNKEYFITNIATNLYSVYSEDFSIKNKNNDNIQKVFTVQMRLYLKEEDAFFTTLTLRNAGIPVFVYKGHFKNSGKSYFAICAGLFPDITLAKNYLESIDDEKIKQLTGISVKDRFLKSFTLIGENGVQE</sequence>
<name>H2J6P5_MARPK</name>
<keyword evidence="1" id="KW-1133">Transmembrane helix</keyword>
<evidence type="ECO:0000313" key="3">
    <source>
        <dbReference type="Proteomes" id="UP000007161"/>
    </source>
</evidence>
<evidence type="ECO:0000256" key="1">
    <source>
        <dbReference type="SAM" id="Phobius"/>
    </source>
</evidence>
<dbReference type="RefSeq" id="WP_014297396.1">
    <property type="nucleotide sequence ID" value="NC_016751.1"/>
</dbReference>
<evidence type="ECO:0008006" key="4">
    <source>
        <dbReference type="Google" id="ProtNLM"/>
    </source>
</evidence>
<gene>
    <name evidence="2" type="ordered locus">Marpi_1948</name>
</gene>
<reference evidence="2 3" key="1">
    <citation type="journal article" date="2012" name="J. Bacteriol.">
        <title>Complete Genome Sequence of the Thermophilic, Piezophilic, Heterotrophic Bacterium Marinitoga piezophila KA3.</title>
        <authorList>
            <person name="Lucas S."/>
            <person name="Han J."/>
            <person name="Lapidus A."/>
            <person name="Cheng J.F."/>
            <person name="Goodwin L.A."/>
            <person name="Pitluck S."/>
            <person name="Peters L."/>
            <person name="Mikhailova N."/>
            <person name="Teshima H."/>
            <person name="Detter J.C."/>
            <person name="Han C."/>
            <person name="Tapia R."/>
            <person name="Land M."/>
            <person name="Hauser L."/>
            <person name="Kyrpides N.C."/>
            <person name="Ivanova N."/>
            <person name="Pagani I."/>
            <person name="Vannier P."/>
            <person name="Oger P."/>
            <person name="Bartlett D.H."/>
            <person name="Noll K.M."/>
            <person name="Woyke T."/>
            <person name="Jebbar M."/>
        </authorList>
    </citation>
    <scope>NUCLEOTIDE SEQUENCE [LARGE SCALE GENOMIC DNA]</scope>
    <source>
        <strain evidence="3">DSM 14283 / JCM 11233 / KA3</strain>
    </source>
</reference>
<dbReference type="OrthoDB" id="49334at2"/>
<dbReference type="STRING" id="443254.Marpi_1948"/>
<accession>H2J6P5</accession>
<reference evidence="3" key="2">
    <citation type="submission" date="2012-01" db="EMBL/GenBank/DDBJ databases">
        <title>Complete sequence of chromosome of Marinitoga piezophila KA3.</title>
        <authorList>
            <person name="Lucas S."/>
            <person name="Han J."/>
            <person name="Lapidus A."/>
            <person name="Cheng J.-F."/>
            <person name="Goodwin L."/>
            <person name="Pitluck S."/>
            <person name="Peters L."/>
            <person name="Mikhailova N."/>
            <person name="Teshima H."/>
            <person name="Detter J.C."/>
            <person name="Han C."/>
            <person name="Tapia R."/>
            <person name="Land M."/>
            <person name="Hauser L."/>
            <person name="Kyrpides N."/>
            <person name="Ivanova N."/>
            <person name="Pagani I."/>
            <person name="Jebbar M."/>
            <person name="Vannier P."/>
            <person name="Oger P."/>
            <person name="Cario A."/>
            <person name="Bartlett D."/>
            <person name="Noll K.M."/>
            <person name="Woyke T."/>
        </authorList>
    </citation>
    <scope>NUCLEOTIDE SEQUENCE [LARGE SCALE GENOMIC DNA]</scope>
    <source>
        <strain evidence="3">DSM 14283 / JCM 11233 / KA3</strain>
    </source>
</reference>
<dbReference type="AlphaFoldDB" id="H2J6P5"/>
<organism evidence="2 3">
    <name type="scientific">Marinitoga piezophila (strain DSM 14283 / JCM 11233 / KA3)</name>
    <dbReference type="NCBI Taxonomy" id="443254"/>
    <lineage>
        <taxon>Bacteria</taxon>
        <taxon>Thermotogati</taxon>
        <taxon>Thermotogota</taxon>
        <taxon>Thermotogae</taxon>
        <taxon>Petrotogales</taxon>
        <taxon>Petrotogaceae</taxon>
        <taxon>Marinitoga</taxon>
    </lineage>
</organism>
<dbReference type="EMBL" id="CP003257">
    <property type="protein sequence ID" value="AEX86326.1"/>
    <property type="molecule type" value="Genomic_DNA"/>
</dbReference>
<keyword evidence="3" id="KW-1185">Reference proteome</keyword>
<feature type="transmembrane region" description="Helical" evidence="1">
    <location>
        <begin position="7"/>
        <end position="33"/>
    </location>
</feature>
<evidence type="ECO:0000313" key="2">
    <source>
        <dbReference type="EMBL" id="AEX86326.1"/>
    </source>
</evidence>
<protein>
    <recommendedName>
        <fullName evidence="4">SPOR domain-containing protein</fullName>
    </recommendedName>
</protein>
<dbReference type="KEGG" id="mpz:Marpi_1948"/>
<proteinExistence type="predicted"/>
<dbReference type="HOGENOM" id="CLU_1093500_0_0_0"/>